<name>A0A6C0CLT3_9ZZZZ</name>
<reference evidence="2" key="1">
    <citation type="journal article" date="2020" name="Nature">
        <title>Giant virus diversity and host interactions through global metagenomics.</title>
        <authorList>
            <person name="Schulz F."/>
            <person name="Roux S."/>
            <person name="Paez-Espino D."/>
            <person name="Jungbluth S."/>
            <person name="Walsh D.A."/>
            <person name="Denef V.J."/>
            <person name="McMahon K.D."/>
            <person name="Konstantinidis K.T."/>
            <person name="Eloe-Fadrosh E.A."/>
            <person name="Kyrpides N.C."/>
            <person name="Woyke T."/>
        </authorList>
    </citation>
    <scope>NUCLEOTIDE SEQUENCE</scope>
    <source>
        <strain evidence="2">GVMAG-M-3300021354-14</strain>
    </source>
</reference>
<dbReference type="AlphaFoldDB" id="A0A6C0CLT3"/>
<feature type="transmembrane region" description="Helical" evidence="1">
    <location>
        <begin position="115"/>
        <end position="137"/>
    </location>
</feature>
<organism evidence="2">
    <name type="scientific">viral metagenome</name>
    <dbReference type="NCBI Taxonomy" id="1070528"/>
    <lineage>
        <taxon>unclassified sequences</taxon>
        <taxon>metagenomes</taxon>
        <taxon>organismal metagenomes</taxon>
    </lineage>
</organism>
<keyword evidence="1" id="KW-0812">Transmembrane</keyword>
<dbReference type="EMBL" id="MN739450">
    <property type="protein sequence ID" value="QHT05177.1"/>
    <property type="molecule type" value="Genomic_DNA"/>
</dbReference>
<evidence type="ECO:0000256" key="1">
    <source>
        <dbReference type="SAM" id="Phobius"/>
    </source>
</evidence>
<protein>
    <submittedName>
        <fullName evidence="2">Uncharacterized protein</fullName>
    </submittedName>
</protein>
<sequence length="210" mass="23907">MPKAVQYGLPEDLFEDKRTVGVRVSEFFISMFISIMFFASFLTFYFFVITTRVEEKIVKDNINRVTKSFFSDINSVMDPVSQQVFHAALEQVEAPDLSKQDAQVTSKNNYITQQAVQLVLLLVFSSGILIVIIWVIMRVRARRAKPKGEPVPGIDYPDLGHLLLENAILLGFVAASELLFLFAIAAHHRNLDEGKLRIKIIQTIRNFINN</sequence>
<feature type="transmembrane region" description="Helical" evidence="1">
    <location>
        <begin position="27"/>
        <end position="49"/>
    </location>
</feature>
<proteinExistence type="predicted"/>
<accession>A0A6C0CLT3</accession>
<keyword evidence="1" id="KW-1133">Transmembrane helix</keyword>
<feature type="transmembrane region" description="Helical" evidence="1">
    <location>
        <begin position="167"/>
        <end position="187"/>
    </location>
</feature>
<keyword evidence="1" id="KW-0472">Membrane</keyword>
<evidence type="ECO:0000313" key="2">
    <source>
        <dbReference type="EMBL" id="QHT05177.1"/>
    </source>
</evidence>